<organism evidence="2 3">
    <name type="scientific">Streptomyces turgidiscabies (strain Car8)</name>
    <dbReference type="NCBI Taxonomy" id="698760"/>
    <lineage>
        <taxon>Bacteria</taxon>
        <taxon>Bacillati</taxon>
        <taxon>Actinomycetota</taxon>
        <taxon>Actinomycetes</taxon>
        <taxon>Kitasatosporales</taxon>
        <taxon>Streptomycetaceae</taxon>
        <taxon>Streptomyces</taxon>
    </lineage>
</organism>
<dbReference type="PATRIC" id="fig|698760.3.peg.563"/>
<evidence type="ECO:0000313" key="3">
    <source>
        <dbReference type="Proteomes" id="UP000010931"/>
    </source>
</evidence>
<dbReference type="AlphaFoldDB" id="L7FJB6"/>
<comment type="caution">
    <text evidence="2">The sequence shown here is derived from an EMBL/GenBank/DDBJ whole genome shotgun (WGS) entry which is preliminary data.</text>
</comment>
<evidence type="ECO:0000313" key="2">
    <source>
        <dbReference type="EMBL" id="ELP70800.1"/>
    </source>
</evidence>
<proteinExistence type="predicted"/>
<dbReference type="EMBL" id="AEJB01000038">
    <property type="protein sequence ID" value="ELP70800.1"/>
    <property type="molecule type" value="Genomic_DNA"/>
</dbReference>
<accession>L7FJB6</accession>
<evidence type="ECO:0008006" key="4">
    <source>
        <dbReference type="Google" id="ProtNLM"/>
    </source>
</evidence>
<protein>
    <recommendedName>
        <fullName evidence="4">Secreted protein</fullName>
    </recommendedName>
</protein>
<evidence type="ECO:0000256" key="1">
    <source>
        <dbReference type="SAM" id="MobiDB-lite"/>
    </source>
</evidence>
<dbReference type="STRING" id="85558.T45_04306"/>
<name>L7FJB6_STRT8</name>
<sequence>MPDAGNRTARHRVFIGTGVRHTAVRPANCQGPNARANERAGHRRPTPTAAPRPITTDHRTRGTITMAVSRRPGRRTIAVAATVAAVALTAGLTTGCDAVNKALDCVQTADAVATSVSNLQQAVNSAANDPTQLEEALTSIDKNLSDLGDKTDNADVNKAVDGLNQAVDNVRTAVKNGDQTPDISGVTDAAGELTKVCTS</sequence>
<keyword evidence="3" id="KW-1185">Reference proteome</keyword>
<dbReference type="Proteomes" id="UP000010931">
    <property type="component" value="Unassembled WGS sequence"/>
</dbReference>
<feature type="region of interest" description="Disordered" evidence="1">
    <location>
        <begin position="24"/>
        <end position="56"/>
    </location>
</feature>
<gene>
    <name evidence="2" type="ORF">STRTUCAR8_04345</name>
</gene>
<reference evidence="2 3" key="1">
    <citation type="journal article" date="2011" name="Plasmid">
        <title>Streptomyces turgidiscabies Car8 contains a modular pathogenicity island that shares virulence genes with other actinobacterial plant pathogens.</title>
        <authorList>
            <person name="Huguet-Tapia J.C."/>
            <person name="Badger J.H."/>
            <person name="Loria R."/>
            <person name="Pettis G.S."/>
        </authorList>
    </citation>
    <scope>NUCLEOTIDE SEQUENCE [LARGE SCALE GENOMIC DNA]</scope>
    <source>
        <strain evidence="2 3">Car8</strain>
    </source>
</reference>